<dbReference type="PANTHER" id="PTHR12934:SF11">
    <property type="entry name" value="LARGE RIBOSOMAL SUBUNIT PROTEIN UL15M"/>
    <property type="match status" value="1"/>
</dbReference>
<dbReference type="InterPro" id="IPR030878">
    <property type="entry name" value="Ribosomal_uL15"/>
</dbReference>
<feature type="compositionally biased region" description="Gly residues" evidence="4">
    <location>
        <begin position="22"/>
        <end position="31"/>
    </location>
</feature>
<comment type="similarity">
    <text evidence="1">Belongs to the universal ribosomal protein uL15 family.</text>
</comment>
<dbReference type="AlphaFoldDB" id="A0A3B1DWE4"/>
<organism evidence="6">
    <name type="scientific">hydrothermal vent metagenome</name>
    <dbReference type="NCBI Taxonomy" id="652676"/>
    <lineage>
        <taxon>unclassified sequences</taxon>
        <taxon>metagenomes</taxon>
        <taxon>ecological metagenomes</taxon>
    </lineage>
</organism>
<proteinExistence type="inferred from homology"/>
<evidence type="ECO:0000256" key="4">
    <source>
        <dbReference type="SAM" id="MobiDB-lite"/>
    </source>
</evidence>
<feature type="domain" description="Large ribosomal subunit protein uL15/eL18" evidence="5">
    <location>
        <begin position="78"/>
        <end position="151"/>
    </location>
</feature>
<evidence type="ECO:0000259" key="5">
    <source>
        <dbReference type="Pfam" id="PF00828"/>
    </source>
</evidence>
<evidence type="ECO:0000256" key="1">
    <source>
        <dbReference type="ARBA" id="ARBA00007320"/>
    </source>
</evidence>
<dbReference type="InterPro" id="IPR005749">
    <property type="entry name" value="Ribosomal_uL15_bac-type"/>
</dbReference>
<dbReference type="Gene3D" id="3.100.10.10">
    <property type="match status" value="1"/>
</dbReference>
<dbReference type="SUPFAM" id="SSF52080">
    <property type="entry name" value="Ribosomal proteins L15p and L18e"/>
    <property type="match status" value="1"/>
</dbReference>
<dbReference type="GO" id="GO:0006412">
    <property type="term" value="P:translation"/>
    <property type="evidence" value="ECO:0007669"/>
    <property type="project" value="InterPro"/>
</dbReference>
<dbReference type="EMBL" id="UOGK01000521">
    <property type="protein sequence ID" value="VAX41303.1"/>
    <property type="molecule type" value="Genomic_DNA"/>
</dbReference>
<feature type="compositionally biased region" description="Basic and acidic residues" evidence="4">
    <location>
        <begin position="155"/>
        <end position="173"/>
    </location>
</feature>
<dbReference type="PANTHER" id="PTHR12934">
    <property type="entry name" value="50S RIBOSOMAL PROTEIN L15"/>
    <property type="match status" value="1"/>
</dbReference>
<accession>A0A3B1DWE4</accession>
<dbReference type="InterPro" id="IPR036227">
    <property type="entry name" value="Ribosomal_uL15/eL18_sf"/>
</dbReference>
<feature type="compositionally biased region" description="Basic residues" evidence="4">
    <location>
        <begin position="176"/>
        <end position="188"/>
    </location>
</feature>
<keyword evidence="2 6" id="KW-0689">Ribosomal protein</keyword>
<evidence type="ECO:0000256" key="3">
    <source>
        <dbReference type="ARBA" id="ARBA00023274"/>
    </source>
</evidence>
<protein>
    <submittedName>
        <fullName evidence="6">LSU ribosomal protein L15p (L27Ae)</fullName>
    </submittedName>
</protein>
<dbReference type="InterPro" id="IPR021131">
    <property type="entry name" value="Ribosomal_uL15/eL18"/>
</dbReference>
<gene>
    <name evidence="6" type="ORF">MNBD_PLANCTO03-2375</name>
</gene>
<evidence type="ECO:0000313" key="6">
    <source>
        <dbReference type="EMBL" id="VAX41303.1"/>
    </source>
</evidence>
<dbReference type="HAMAP" id="MF_01341">
    <property type="entry name" value="Ribosomal_uL15"/>
    <property type="match status" value="1"/>
</dbReference>
<dbReference type="GO" id="GO:0003735">
    <property type="term" value="F:structural constituent of ribosome"/>
    <property type="evidence" value="ECO:0007669"/>
    <property type="project" value="InterPro"/>
</dbReference>
<dbReference type="NCBIfam" id="TIGR01071">
    <property type="entry name" value="rplO_bact"/>
    <property type="match status" value="1"/>
</dbReference>
<name>A0A3B1DWE4_9ZZZZ</name>
<evidence type="ECO:0000256" key="2">
    <source>
        <dbReference type="ARBA" id="ARBA00022980"/>
    </source>
</evidence>
<feature type="region of interest" description="Disordered" evidence="4">
    <location>
        <begin position="12"/>
        <end position="46"/>
    </location>
</feature>
<feature type="region of interest" description="Disordered" evidence="4">
    <location>
        <begin position="150"/>
        <end position="188"/>
    </location>
</feature>
<dbReference type="Pfam" id="PF00828">
    <property type="entry name" value="Ribosomal_L27A"/>
    <property type="match status" value="1"/>
</dbReference>
<keyword evidence="3" id="KW-0687">Ribonucleoprotein</keyword>
<reference evidence="6" key="1">
    <citation type="submission" date="2018-06" db="EMBL/GenBank/DDBJ databases">
        <authorList>
            <person name="Zhirakovskaya E."/>
        </authorList>
    </citation>
    <scope>NUCLEOTIDE SEQUENCE</scope>
</reference>
<sequence>MMIHDITTLAGKYKSRKRIGRGHGSGQGQQAGRGHKGSGSRSGYSAPAAFEGGQMPYFRRMPKFGFTNAQFKTRFFIVNLGDIMAHPDFTKGGTINAETLIKSGLLRDTSRDLKILGDLGEAGKLGIKLDITASRVTDSARKHVLEAGGSVNETGTRRDMVRGIDRNSEDRSPKNLTKKLRRGNSKKK</sequence>
<dbReference type="GO" id="GO:0022625">
    <property type="term" value="C:cytosolic large ribosomal subunit"/>
    <property type="evidence" value="ECO:0007669"/>
    <property type="project" value="TreeGrafter"/>
</dbReference>